<evidence type="ECO:0000256" key="1">
    <source>
        <dbReference type="ARBA" id="ARBA00005771"/>
    </source>
</evidence>
<accession>A0A2S6ZKC8</accession>
<comment type="caution">
    <text evidence="4">The sequence shown here is derived from an EMBL/GenBank/DDBJ whole genome shotgun (WGS) entry which is preliminary data.</text>
</comment>
<reference evidence="4 5" key="1">
    <citation type="submission" date="2016-08" db="EMBL/GenBank/DDBJ databases">
        <title>Evolution of the type three secretion system and type three effector repertoires in Xanthomonas.</title>
        <authorList>
            <person name="Merda D."/>
            <person name="Briand M."/>
            <person name="Bosis E."/>
            <person name="Rousseau C."/>
            <person name="Portier P."/>
            <person name="Jacques M.-A."/>
            <person name="Fischer-Le Saux M."/>
        </authorList>
    </citation>
    <scope>NUCLEOTIDE SEQUENCE [LARGE SCALE GENOMIC DNA]</scope>
    <source>
        <strain evidence="4 5">CFBP 4691</strain>
    </source>
</reference>
<dbReference type="AlphaFoldDB" id="A0A2S6ZKC8"/>
<dbReference type="PANTHER" id="PTHR11783">
    <property type="entry name" value="SULFOTRANSFERASE SULT"/>
    <property type="match status" value="1"/>
</dbReference>
<name>A0A2S6ZKC8_9XANT</name>
<keyword evidence="2 4" id="KW-0808">Transferase</keyword>
<evidence type="ECO:0000313" key="4">
    <source>
        <dbReference type="EMBL" id="PPT92639.1"/>
    </source>
</evidence>
<protein>
    <submittedName>
        <fullName evidence="4">Aryl sulfotransferase</fullName>
    </submittedName>
</protein>
<dbReference type="InterPro" id="IPR000863">
    <property type="entry name" value="Sulfotransferase_dom"/>
</dbReference>
<dbReference type="EMBL" id="MIGX01000007">
    <property type="protein sequence ID" value="PPT92639.1"/>
    <property type="molecule type" value="Genomic_DNA"/>
</dbReference>
<sequence>MNRHGIFWLASYPKSGNTWVRCLIASLQNDAAAMDLNGLGRQLPNAASRIWLERFVDMDTGDLMHAELDLLRSAAYRQCAAHAMSLLKIHDSYDADLFPAEATLGTVYIVRDPRDVAPSWADHMRVDLDTAIRQMADPHLTMSEGLHAYRPQARQRFGSWSGHVASWLHHAPAPCLLLRYEDLQAQPSRETARLAAFLGLPADADRVARAVAACRFDALREIEEHSGFIERRDGQPRFFRQGRAGAWQSALHARQAARLVTDHGAMMRQLGYDTGTASG</sequence>
<dbReference type="OrthoDB" id="9804504at2"/>
<dbReference type="GO" id="GO:0008146">
    <property type="term" value="F:sulfotransferase activity"/>
    <property type="evidence" value="ECO:0007669"/>
    <property type="project" value="InterPro"/>
</dbReference>
<dbReference type="RefSeq" id="WP_128419071.1">
    <property type="nucleotide sequence ID" value="NZ_CP049017.1"/>
</dbReference>
<evidence type="ECO:0000259" key="3">
    <source>
        <dbReference type="Pfam" id="PF00685"/>
    </source>
</evidence>
<dbReference type="InterPro" id="IPR027417">
    <property type="entry name" value="P-loop_NTPase"/>
</dbReference>
<comment type="similarity">
    <text evidence="1">Belongs to the sulfotransferase 1 family.</text>
</comment>
<dbReference type="Pfam" id="PF00685">
    <property type="entry name" value="Sulfotransfer_1"/>
    <property type="match status" value="1"/>
</dbReference>
<organism evidence="4 5">
    <name type="scientific">Xanthomonas theicola</name>
    <dbReference type="NCBI Taxonomy" id="56464"/>
    <lineage>
        <taxon>Bacteria</taxon>
        <taxon>Pseudomonadati</taxon>
        <taxon>Pseudomonadota</taxon>
        <taxon>Gammaproteobacteria</taxon>
        <taxon>Lysobacterales</taxon>
        <taxon>Lysobacteraceae</taxon>
        <taxon>Xanthomonas</taxon>
    </lineage>
</organism>
<proteinExistence type="inferred from homology"/>
<dbReference type="SUPFAM" id="SSF52540">
    <property type="entry name" value="P-loop containing nucleoside triphosphate hydrolases"/>
    <property type="match status" value="1"/>
</dbReference>
<keyword evidence="5" id="KW-1185">Reference proteome</keyword>
<evidence type="ECO:0000313" key="5">
    <source>
        <dbReference type="Proteomes" id="UP000239898"/>
    </source>
</evidence>
<dbReference type="Proteomes" id="UP000239898">
    <property type="component" value="Unassembled WGS sequence"/>
</dbReference>
<gene>
    <name evidence="4" type="ORF">XthCFBP4691_03055</name>
</gene>
<feature type="domain" description="Sulfotransferase" evidence="3">
    <location>
        <begin position="7"/>
        <end position="260"/>
    </location>
</feature>
<evidence type="ECO:0000256" key="2">
    <source>
        <dbReference type="ARBA" id="ARBA00022679"/>
    </source>
</evidence>
<dbReference type="Gene3D" id="3.40.50.300">
    <property type="entry name" value="P-loop containing nucleotide triphosphate hydrolases"/>
    <property type="match status" value="1"/>
</dbReference>